<reference evidence="6 7" key="1">
    <citation type="journal article" date="2016" name="Nat. Commun.">
        <title>Thousands of microbial genomes shed light on interconnected biogeochemical processes in an aquifer system.</title>
        <authorList>
            <person name="Anantharaman K."/>
            <person name="Brown C.T."/>
            <person name="Hug L.A."/>
            <person name="Sharon I."/>
            <person name="Castelle C.J."/>
            <person name="Probst A.J."/>
            <person name="Thomas B.C."/>
            <person name="Singh A."/>
            <person name="Wilkins M.J."/>
            <person name="Karaoz U."/>
            <person name="Brodie E.L."/>
            <person name="Williams K.H."/>
            <person name="Hubbard S.S."/>
            <person name="Banfield J.F."/>
        </authorList>
    </citation>
    <scope>NUCLEOTIDE SEQUENCE [LARGE SCALE GENOMIC DNA]</scope>
</reference>
<dbReference type="STRING" id="1797714.A3D04_01085"/>
<evidence type="ECO:0000256" key="2">
    <source>
        <dbReference type="ARBA" id="ARBA00022801"/>
    </source>
</evidence>
<organism evidence="6 7">
    <name type="scientific">Candidatus Curtissbacteria bacterium RIFCSPHIGHO2_02_FULL_40_16b</name>
    <dbReference type="NCBI Taxonomy" id="1797714"/>
    <lineage>
        <taxon>Bacteria</taxon>
        <taxon>Candidatus Curtissiibacteriota</taxon>
    </lineage>
</organism>
<dbReference type="InterPro" id="IPR029149">
    <property type="entry name" value="Creatin/AminoP/Spt16_N"/>
</dbReference>
<dbReference type="Proteomes" id="UP000177369">
    <property type="component" value="Unassembled WGS sequence"/>
</dbReference>
<proteinExistence type="inferred from homology"/>
<gene>
    <name evidence="6" type="ORF">A3D04_01085</name>
</gene>
<dbReference type="InterPro" id="IPR036005">
    <property type="entry name" value="Creatinase/aminopeptidase-like"/>
</dbReference>
<dbReference type="Gene3D" id="3.90.230.10">
    <property type="entry name" value="Creatinase/methionine aminopeptidase superfamily"/>
    <property type="match status" value="1"/>
</dbReference>
<accession>A0A1F5G9C7</accession>
<comment type="caution">
    <text evidence="6">The sequence shown here is derived from an EMBL/GenBank/DDBJ whole genome shotgun (WGS) entry which is preliminary data.</text>
</comment>
<comment type="similarity">
    <text evidence="3">Belongs to the peptidase M24B family.</text>
</comment>
<dbReference type="GO" id="GO:0046872">
    <property type="term" value="F:metal ion binding"/>
    <property type="evidence" value="ECO:0007669"/>
    <property type="project" value="UniProtKB-KW"/>
</dbReference>
<dbReference type="InterPro" id="IPR000587">
    <property type="entry name" value="Creatinase_N"/>
</dbReference>
<dbReference type="Gene3D" id="3.40.350.10">
    <property type="entry name" value="Creatinase/prolidase N-terminal domain"/>
    <property type="match status" value="1"/>
</dbReference>
<dbReference type="EMBL" id="MFBD01000029">
    <property type="protein sequence ID" value="OGD88424.1"/>
    <property type="molecule type" value="Genomic_DNA"/>
</dbReference>
<dbReference type="Pfam" id="PF00557">
    <property type="entry name" value="Peptidase_M24"/>
    <property type="match status" value="1"/>
</dbReference>
<feature type="domain" description="Creatinase N-terminal" evidence="5">
    <location>
        <begin position="4"/>
        <end position="139"/>
    </location>
</feature>
<keyword evidence="1 3" id="KW-0479">Metal-binding</keyword>
<dbReference type="SUPFAM" id="SSF55920">
    <property type="entry name" value="Creatinase/aminopeptidase"/>
    <property type="match status" value="1"/>
</dbReference>
<protein>
    <recommendedName>
        <fullName evidence="8">Xaa-Pro dipeptidase</fullName>
    </recommendedName>
</protein>
<dbReference type="AlphaFoldDB" id="A0A1F5G9C7"/>
<dbReference type="InterPro" id="IPR050659">
    <property type="entry name" value="Peptidase_M24B"/>
</dbReference>
<sequence>MNERVKRFKKILKEKGLDGFIVTSPVNIYYLTGFRGVSATEREAILVVNPSKVILITGRLYKHEASRLKSKSLDVKIADERNQINQFIKSTITSLRGLTPKVGFEEHDLKYSEFKHFTKLLKGIKLIPVKHLIEDLRIIKSDEEIKNIERAQVISQKAFDQVIKTIKVGQTEAEIAEKLEKIIKNFGGQGLAFESIVASGPNSALPHYVTGKRRIKKGDVLLFDFGAKYKNYCADLSRTIFLGRARDEQRNIYDHVQTSQNMAIAKICDGLAAKEAFGYIDRHFKKHKIHQYFLHSLGHGIGLEVHEKPSLSKKSKEKLAEGMIFSIEPGLYFPSWGGVRIEDLVLIKNGRAKLIGKPARFIQI</sequence>
<name>A0A1F5G9C7_9BACT</name>
<dbReference type="SUPFAM" id="SSF53092">
    <property type="entry name" value="Creatinase/prolidase N-terminal domain"/>
    <property type="match status" value="1"/>
</dbReference>
<evidence type="ECO:0000313" key="6">
    <source>
        <dbReference type="EMBL" id="OGD88424.1"/>
    </source>
</evidence>
<evidence type="ECO:0000259" key="5">
    <source>
        <dbReference type="Pfam" id="PF01321"/>
    </source>
</evidence>
<dbReference type="GO" id="GO:0016787">
    <property type="term" value="F:hydrolase activity"/>
    <property type="evidence" value="ECO:0007669"/>
    <property type="project" value="UniProtKB-KW"/>
</dbReference>
<evidence type="ECO:0008006" key="8">
    <source>
        <dbReference type="Google" id="ProtNLM"/>
    </source>
</evidence>
<feature type="domain" description="Peptidase M24" evidence="4">
    <location>
        <begin position="147"/>
        <end position="348"/>
    </location>
</feature>
<dbReference type="InterPro" id="IPR001131">
    <property type="entry name" value="Peptidase_M24B_aminopep-P_CS"/>
</dbReference>
<keyword evidence="2" id="KW-0378">Hydrolase</keyword>
<dbReference type="PROSITE" id="PS00491">
    <property type="entry name" value="PROLINE_PEPTIDASE"/>
    <property type="match status" value="1"/>
</dbReference>
<evidence type="ECO:0000313" key="7">
    <source>
        <dbReference type="Proteomes" id="UP000177369"/>
    </source>
</evidence>
<dbReference type="PANTHER" id="PTHR46112:SF2">
    <property type="entry name" value="XAA-PRO AMINOPEPTIDASE P-RELATED"/>
    <property type="match status" value="1"/>
</dbReference>
<dbReference type="PANTHER" id="PTHR46112">
    <property type="entry name" value="AMINOPEPTIDASE"/>
    <property type="match status" value="1"/>
</dbReference>
<evidence type="ECO:0000259" key="4">
    <source>
        <dbReference type="Pfam" id="PF00557"/>
    </source>
</evidence>
<dbReference type="Pfam" id="PF01321">
    <property type="entry name" value="Creatinase_N"/>
    <property type="match status" value="1"/>
</dbReference>
<evidence type="ECO:0000256" key="1">
    <source>
        <dbReference type="ARBA" id="ARBA00022723"/>
    </source>
</evidence>
<dbReference type="InterPro" id="IPR000994">
    <property type="entry name" value="Pept_M24"/>
</dbReference>
<evidence type="ECO:0000256" key="3">
    <source>
        <dbReference type="RuleBase" id="RU000590"/>
    </source>
</evidence>